<reference evidence="2 3" key="1">
    <citation type="journal article" date="2019" name="Commun. Biol.">
        <title>The bagworm genome reveals a unique fibroin gene that provides high tensile strength.</title>
        <authorList>
            <person name="Kono N."/>
            <person name="Nakamura H."/>
            <person name="Ohtoshi R."/>
            <person name="Tomita M."/>
            <person name="Numata K."/>
            <person name="Arakawa K."/>
        </authorList>
    </citation>
    <scope>NUCLEOTIDE SEQUENCE [LARGE SCALE GENOMIC DNA]</scope>
</reference>
<evidence type="ECO:0000313" key="3">
    <source>
        <dbReference type="Proteomes" id="UP000299102"/>
    </source>
</evidence>
<feature type="region of interest" description="Disordered" evidence="1">
    <location>
        <begin position="132"/>
        <end position="187"/>
    </location>
</feature>
<comment type="caution">
    <text evidence="2">The sequence shown here is derived from an EMBL/GenBank/DDBJ whole genome shotgun (WGS) entry which is preliminary data.</text>
</comment>
<proteinExistence type="predicted"/>
<accession>A0A4C1YDD9</accession>
<gene>
    <name evidence="2" type="ORF">EVAR_59290_1</name>
</gene>
<keyword evidence="3" id="KW-1185">Reference proteome</keyword>
<protein>
    <submittedName>
        <fullName evidence="2">Uncharacterized protein</fullName>
    </submittedName>
</protein>
<dbReference type="Proteomes" id="UP000299102">
    <property type="component" value="Unassembled WGS sequence"/>
</dbReference>
<organism evidence="2 3">
    <name type="scientific">Eumeta variegata</name>
    <name type="common">Bagworm moth</name>
    <name type="synonym">Eumeta japonica</name>
    <dbReference type="NCBI Taxonomy" id="151549"/>
    <lineage>
        <taxon>Eukaryota</taxon>
        <taxon>Metazoa</taxon>
        <taxon>Ecdysozoa</taxon>
        <taxon>Arthropoda</taxon>
        <taxon>Hexapoda</taxon>
        <taxon>Insecta</taxon>
        <taxon>Pterygota</taxon>
        <taxon>Neoptera</taxon>
        <taxon>Endopterygota</taxon>
        <taxon>Lepidoptera</taxon>
        <taxon>Glossata</taxon>
        <taxon>Ditrysia</taxon>
        <taxon>Tineoidea</taxon>
        <taxon>Psychidae</taxon>
        <taxon>Oiketicinae</taxon>
        <taxon>Eumeta</taxon>
    </lineage>
</organism>
<evidence type="ECO:0000256" key="1">
    <source>
        <dbReference type="SAM" id="MobiDB-lite"/>
    </source>
</evidence>
<feature type="compositionally biased region" description="Gly residues" evidence="1">
    <location>
        <begin position="176"/>
        <end position="187"/>
    </location>
</feature>
<evidence type="ECO:0000313" key="2">
    <source>
        <dbReference type="EMBL" id="GBP72477.1"/>
    </source>
</evidence>
<name>A0A4C1YDD9_EUMVA</name>
<sequence length="217" mass="24446">MSTERRRTARRLDGVVNVDRLLGRLTIAKRARLSRTPIVRLNHETSKPGSSRNLLSGDNNVRERRVAAERRLEPGPIRILQAERITPRAEAYPRHVQNGYSFISGAHGRPAAEPAYDSLLFILINRRGRRPARARRRSRCPLHSPMNSGVRNHPYGPIVRTRAINGYESDPRDKGCGTGSGLEEGGQRGCSNHLKTLAFTVKTHLCDRSRRRTSSFL</sequence>
<dbReference type="EMBL" id="BGZK01001147">
    <property type="protein sequence ID" value="GBP72477.1"/>
    <property type="molecule type" value="Genomic_DNA"/>
</dbReference>
<dbReference type="AlphaFoldDB" id="A0A4C1YDD9"/>